<dbReference type="EMBL" id="JAGYWB010000006">
    <property type="protein sequence ID" value="KAI0519460.1"/>
    <property type="molecule type" value="Genomic_DNA"/>
</dbReference>
<sequence>MAGEASSTPWGKVSSKPQDQNKGFFNIDNEEGSPAKSRSFKDVLAGSLGDILPSLSPSTFNRVPAVLILDDDVLKLASPFRFTLVGKFIVRRPNLDAIRSFFGNLKLSGFYSVGLLDSKHVAIQLSNDLDYSRVLHALGSIFGRPLQTDQATASRTGPSVARVLVEMDITKKHAKEPINVDNSDCNEEEPTEDQEEGEYLPEQTLSDSMEKENLYKNGDGRSSDTHSDKVINVQISHNQFNFYASVVYAASTRTGRIPLWDCLTDFAHTINGPCNFTAPAVFRFQNMWIKHTDFLNAVSENWNALVFPDNNIQGMNRLWSKLSRLKQMLRWWNKHVFKNLFDNIKEAEEKVLIADNLYLDNTSAENLANLDHCKLSLFNLQNQEEIFWKQKASNAILVEGDRNTSFFHALVNKNRIRSYIHKIVDEHGVVYDTGDNIAKYGVDFFFNIFNSCKSVVSIVNTNVIPNIVDDTDNNFLTQLPLEEEIWDTIKGMNAESVAGPDGFTTKFFLKTWEIIKVDVVDAVHDFFKAKYCKGLHPLIAHYKNSDSTVWKRICKIKREADLNIQWGVGEGEISFWQDNWIGVSSIDRYLNTHTISNVKVKEFFINDNWNIALLRDALPNEIVDLIIKIPVQMQYKDKIMFKLDSSGKGHILNLIPILIIWYLWKARNESKHEGIKVNANQIIANIRNKVLQLISVNLLGSKHFKNCNTLAEFFGLNILPADDISGCRIICWIKPLLPFVKLNTDGSVGVHSAGFGGIIHNHLGNPLNAFAGPLDVCPVLSAELRSLSFGLERCIILGYHHVNIEVDSKTIIHFISENSIGNPQDLYIIRKIKLMLGEMDYTISHIFREMNVIVINLWNPEFILSKLVFEDFEGAGDAGLLFSFFIHCDKLDVVIWIWLLVCDLLSFAISIKCSGMEANFTFVYISFPGSYCWHDWRGDCAECYDKLHFVQSDNCVVSQSHGLFFDKWQPPPPNWIKINLDASLKGNYEASIGGIVRDCKGIFLLAFGLGKMHWDIAQLDFFSLFCT</sequence>
<evidence type="ECO:0000259" key="2">
    <source>
        <dbReference type="Pfam" id="PF13456"/>
    </source>
</evidence>
<accession>A0A8T3BSL3</accession>
<dbReference type="PANTHER" id="PTHR47723">
    <property type="entry name" value="OS05G0353850 PROTEIN"/>
    <property type="match status" value="1"/>
</dbReference>
<evidence type="ECO:0000256" key="1">
    <source>
        <dbReference type="SAM" id="MobiDB-lite"/>
    </source>
</evidence>
<dbReference type="CDD" id="cd06222">
    <property type="entry name" value="RNase_H_like"/>
    <property type="match status" value="1"/>
</dbReference>
<dbReference type="SUPFAM" id="SSF53098">
    <property type="entry name" value="Ribonuclease H-like"/>
    <property type="match status" value="1"/>
</dbReference>
<dbReference type="Proteomes" id="UP000829196">
    <property type="component" value="Unassembled WGS sequence"/>
</dbReference>
<reference evidence="3" key="1">
    <citation type="journal article" date="2022" name="Front. Genet.">
        <title>Chromosome-Scale Assembly of the Dendrobium nobile Genome Provides Insights Into the Molecular Mechanism of the Biosynthesis of the Medicinal Active Ingredient of Dendrobium.</title>
        <authorList>
            <person name="Xu Q."/>
            <person name="Niu S.-C."/>
            <person name="Li K.-L."/>
            <person name="Zheng P.-J."/>
            <person name="Zhang X.-J."/>
            <person name="Jia Y."/>
            <person name="Liu Y."/>
            <person name="Niu Y.-X."/>
            <person name="Yu L.-H."/>
            <person name="Chen D.-F."/>
            <person name="Zhang G.-Q."/>
        </authorList>
    </citation>
    <scope>NUCLEOTIDE SEQUENCE</scope>
    <source>
        <tissue evidence="3">Leaf</tissue>
    </source>
</reference>
<organism evidence="3 4">
    <name type="scientific">Dendrobium nobile</name>
    <name type="common">Orchid</name>
    <dbReference type="NCBI Taxonomy" id="94219"/>
    <lineage>
        <taxon>Eukaryota</taxon>
        <taxon>Viridiplantae</taxon>
        <taxon>Streptophyta</taxon>
        <taxon>Embryophyta</taxon>
        <taxon>Tracheophyta</taxon>
        <taxon>Spermatophyta</taxon>
        <taxon>Magnoliopsida</taxon>
        <taxon>Liliopsida</taxon>
        <taxon>Asparagales</taxon>
        <taxon>Orchidaceae</taxon>
        <taxon>Epidendroideae</taxon>
        <taxon>Malaxideae</taxon>
        <taxon>Dendrobiinae</taxon>
        <taxon>Dendrobium</taxon>
    </lineage>
</organism>
<dbReference type="Pfam" id="PF13456">
    <property type="entry name" value="RVT_3"/>
    <property type="match status" value="1"/>
</dbReference>
<gene>
    <name evidence="3" type="ORF">KFK09_006908</name>
</gene>
<dbReference type="InterPro" id="IPR012337">
    <property type="entry name" value="RNaseH-like_sf"/>
</dbReference>
<evidence type="ECO:0000313" key="4">
    <source>
        <dbReference type="Proteomes" id="UP000829196"/>
    </source>
</evidence>
<dbReference type="GO" id="GO:0004523">
    <property type="term" value="F:RNA-DNA hybrid ribonuclease activity"/>
    <property type="evidence" value="ECO:0007669"/>
    <property type="project" value="InterPro"/>
</dbReference>
<feature type="region of interest" description="Disordered" evidence="1">
    <location>
        <begin position="176"/>
        <end position="208"/>
    </location>
</feature>
<feature type="compositionally biased region" description="Polar residues" evidence="1">
    <location>
        <begin position="1"/>
        <end position="23"/>
    </location>
</feature>
<feature type="domain" description="RNase H type-1" evidence="2">
    <location>
        <begin position="743"/>
        <end position="856"/>
    </location>
</feature>
<comment type="caution">
    <text evidence="3">The sequence shown here is derived from an EMBL/GenBank/DDBJ whole genome shotgun (WGS) entry which is preliminary data.</text>
</comment>
<dbReference type="Gene3D" id="3.30.420.10">
    <property type="entry name" value="Ribonuclease H-like superfamily/Ribonuclease H"/>
    <property type="match status" value="1"/>
</dbReference>
<dbReference type="PANTHER" id="PTHR47723:SF19">
    <property type="entry name" value="POLYNUCLEOTIDYL TRANSFERASE, RIBONUCLEASE H-LIKE SUPERFAMILY PROTEIN"/>
    <property type="match status" value="1"/>
</dbReference>
<dbReference type="OrthoDB" id="426210at2759"/>
<dbReference type="InterPro" id="IPR053151">
    <property type="entry name" value="RNase_H-like"/>
</dbReference>
<dbReference type="GO" id="GO:0003676">
    <property type="term" value="F:nucleic acid binding"/>
    <property type="evidence" value="ECO:0007669"/>
    <property type="project" value="InterPro"/>
</dbReference>
<dbReference type="InterPro" id="IPR036397">
    <property type="entry name" value="RNaseH_sf"/>
</dbReference>
<feature type="compositionally biased region" description="Acidic residues" evidence="1">
    <location>
        <begin position="184"/>
        <end position="199"/>
    </location>
</feature>
<dbReference type="SMR" id="A0A8T3BSL3"/>
<protein>
    <recommendedName>
        <fullName evidence="2">RNase H type-1 domain-containing protein</fullName>
    </recommendedName>
</protein>
<keyword evidence="4" id="KW-1185">Reference proteome</keyword>
<dbReference type="InterPro" id="IPR002156">
    <property type="entry name" value="RNaseH_domain"/>
</dbReference>
<feature type="region of interest" description="Disordered" evidence="1">
    <location>
        <begin position="1"/>
        <end position="36"/>
    </location>
</feature>
<evidence type="ECO:0000313" key="3">
    <source>
        <dbReference type="EMBL" id="KAI0519460.1"/>
    </source>
</evidence>
<name>A0A8T3BSL3_DENNO</name>
<dbReference type="InterPro" id="IPR044730">
    <property type="entry name" value="RNase_H-like_dom_plant"/>
</dbReference>
<dbReference type="AlphaFoldDB" id="A0A8T3BSL3"/>
<proteinExistence type="predicted"/>